<dbReference type="Proteomes" id="UP000053815">
    <property type="component" value="Unassembled WGS sequence"/>
</dbReference>
<reference evidence="15" key="1">
    <citation type="submission" date="2014-09" db="EMBL/GenBank/DDBJ databases">
        <title>Draft genome sequence of an oleaginous Mucoromycotina fungus Mucor ambiguus NBRC6742.</title>
        <authorList>
            <person name="Takeda I."/>
            <person name="Yamane N."/>
            <person name="Morita T."/>
            <person name="Tamano K."/>
            <person name="Machida M."/>
            <person name="Baker S."/>
            <person name="Koike H."/>
        </authorList>
    </citation>
    <scope>NUCLEOTIDE SEQUENCE</scope>
    <source>
        <strain evidence="15">NBRC 6742</strain>
    </source>
</reference>
<feature type="transmembrane region" description="Helical" evidence="12">
    <location>
        <begin position="749"/>
        <end position="769"/>
    </location>
</feature>
<evidence type="ECO:0000256" key="5">
    <source>
        <dbReference type="ARBA" id="ARBA00022737"/>
    </source>
</evidence>
<dbReference type="GO" id="GO:0015421">
    <property type="term" value="F:ABC-type oligopeptide transporter activity"/>
    <property type="evidence" value="ECO:0007669"/>
    <property type="project" value="TreeGrafter"/>
</dbReference>
<evidence type="ECO:0000256" key="6">
    <source>
        <dbReference type="ARBA" id="ARBA00022741"/>
    </source>
</evidence>
<dbReference type="Pfam" id="PF00664">
    <property type="entry name" value="ABC_membrane"/>
    <property type="match status" value="2"/>
</dbReference>
<dbReference type="PROSITE" id="PS00211">
    <property type="entry name" value="ABC_TRANSPORTER_1"/>
    <property type="match status" value="2"/>
</dbReference>
<dbReference type="GO" id="GO:0016887">
    <property type="term" value="F:ATP hydrolysis activity"/>
    <property type="evidence" value="ECO:0007669"/>
    <property type="project" value="InterPro"/>
</dbReference>
<evidence type="ECO:0000259" key="14">
    <source>
        <dbReference type="PROSITE" id="PS50929"/>
    </source>
</evidence>
<dbReference type="Pfam" id="PF00005">
    <property type="entry name" value="ABC_tran"/>
    <property type="match status" value="2"/>
</dbReference>
<keyword evidence="7" id="KW-0067">ATP-binding</keyword>
<evidence type="ECO:0000256" key="11">
    <source>
        <dbReference type="ARBA" id="ARBA00023180"/>
    </source>
</evidence>
<dbReference type="Gene3D" id="3.40.50.300">
    <property type="entry name" value="P-loop containing nucleotide triphosphate hydrolases"/>
    <property type="match status" value="2"/>
</dbReference>
<feature type="domain" description="ABC transmembrane type-1" evidence="14">
    <location>
        <begin position="44"/>
        <end position="330"/>
    </location>
</feature>
<feature type="transmembrane region" description="Helical" evidence="12">
    <location>
        <begin position="265"/>
        <end position="289"/>
    </location>
</feature>
<evidence type="ECO:0000256" key="2">
    <source>
        <dbReference type="ARBA" id="ARBA00007577"/>
    </source>
</evidence>
<keyword evidence="8" id="KW-1278">Translocase</keyword>
<organism evidence="15">
    <name type="scientific">Mucor ambiguus</name>
    <dbReference type="NCBI Taxonomy" id="91626"/>
    <lineage>
        <taxon>Eukaryota</taxon>
        <taxon>Fungi</taxon>
        <taxon>Fungi incertae sedis</taxon>
        <taxon>Mucoromycota</taxon>
        <taxon>Mucoromycotina</taxon>
        <taxon>Mucoromycetes</taxon>
        <taxon>Mucorales</taxon>
        <taxon>Mucorineae</taxon>
        <taxon>Mucoraceae</taxon>
        <taxon>Mucor</taxon>
    </lineage>
</organism>
<evidence type="ECO:0000256" key="1">
    <source>
        <dbReference type="ARBA" id="ARBA00004141"/>
    </source>
</evidence>
<feature type="transmembrane region" description="Helical" evidence="12">
    <location>
        <begin position="88"/>
        <end position="110"/>
    </location>
</feature>
<sequence length="1282" mass="141459">MKIPLFRHDAKTTTAAHTKDNKKPKVSFIQLFRFSTRVELSIIIIAATLSAISGVLPPLAILIYGSYITKIVNAQGNEAVLTSIMPTIRLMLIMGTAAIITTYISTCLWIRMGERQVRRIRALYLHSILEQDMAWFDTAKDNSFLTRLASDTQLIQDGISERLGFCISFCCQFLAGFLVGFYKGYKMALTMFSVCPLLIAIMLTMIVMIKKYAIQTQTSYTQAGAVAEQALQAIRTVYAFSLQERFLQRFQEKLKVAERFGTKRIYVTGVGFAVFTFCFYSSLGLALWYASQLVLERTSTASSVFVVFLAMITGSISMARMLPHLTAIANACGASYSIFKVIDTVPTIQCNHHGGEKPAHVDGTIEFKHVNFAYASRPDALILHDLSLTIHAGMTVACVGQSGSGKSTLVQLLQRFYDPKDGQITLDGRDVKGLNVQWLRQSIGVVNQQPVLFNTTIRENIKMGSPVPVSDAGIIAAAKEANCHHFVMKLPQGYNTSVGEHGDMLSGGQRQRIAIARAIVKNPSILLLDEATSALDTQSERLVQNALDKASANRTTIIIAHRLSTVAKADKIVVLDNGSIVETGTHQELIRLNQRYADLVRKQSIDPNEEEQQDTLSIDEEIDHEISDVELKTDGRSQLHSDLTKVNTIDSAGSTDVSVISDIYAKASDYDEKKTIIHVEDNNTKHCTQHSSTWSVVKRMRQEWWLILLGVCGALIHGTILPLYAYTFSSVIGILSDPNYQKAPPLQGTNLYAFIFFIIGVASFVGGGLNKICLPLSGEYFTHRLRGQIFEAYMKQDIEFFDKKEHNTGILTTRLATDAQSVSDMVSKVWGDVVGLSATLTTGLIIAFMHSWALTLITMSMLPLIVLSTTFDMYLQRSFDDKTKNDTIASSQVAGEAIREVRTVAALCKQAYFEERYAEATERSHQLAIRKAYFSSIGFAFHRGIIIYTNALAFYFGTQLLVNGSIEFRQLFTSMTVLILTAESAARNSMFATVLAKGKEATRTIFDLLDPVCSSRIESGLEGAEPEAGTLKGNVRYDGVKFAYPARQDDLVFDGSFDLDISSGQNVALVGPSGSGKSTIIGLLQRWYDVTEGSVSLDSRNVKSYSVHNLRSHMSVIGQEPILFNVSIAENIRYGVHDNETHVTQQDVEDVAKAANIHDFVTSLPQGYDTLVGVKGSQLSGGQKQRIGIARAILRKPRVLLLDEATSALDSESERLVQEALDQIIQQGTQTTITIAHRLSTVVNADVICVLKNGKIKEQGTHRELLALNGVYSRLVAEQSLK</sequence>
<feature type="transmembrane region" description="Helical" evidence="12">
    <location>
        <begin position="854"/>
        <end position="875"/>
    </location>
</feature>
<evidence type="ECO:0000256" key="4">
    <source>
        <dbReference type="ARBA" id="ARBA00022692"/>
    </source>
</evidence>
<dbReference type="OrthoDB" id="6500128at2759"/>
<keyword evidence="5" id="KW-0677">Repeat</keyword>
<dbReference type="SUPFAM" id="SSF52540">
    <property type="entry name" value="P-loop containing nucleoside triphosphate hydrolases"/>
    <property type="match status" value="2"/>
</dbReference>
<feature type="transmembrane region" description="Helical" evidence="12">
    <location>
        <begin position="40"/>
        <end position="68"/>
    </location>
</feature>
<protein>
    <submittedName>
        <fullName evidence="15">Multidrug resistance protein 1</fullName>
    </submittedName>
</protein>
<dbReference type="InterPro" id="IPR039421">
    <property type="entry name" value="Type_1_exporter"/>
</dbReference>
<evidence type="ECO:0000256" key="12">
    <source>
        <dbReference type="SAM" id="Phobius"/>
    </source>
</evidence>
<dbReference type="SUPFAM" id="SSF90123">
    <property type="entry name" value="ABC transporter transmembrane region"/>
    <property type="match status" value="2"/>
</dbReference>
<keyword evidence="9 12" id="KW-1133">Transmembrane helix</keyword>
<keyword evidence="6" id="KW-0547">Nucleotide-binding</keyword>
<proteinExistence type="inferred from homology"/>
<dbReference type="GO" id="GO:0090374">
    <property type="term" value="P:oligopeptide export from mitochondrion"/>
    <property type="evidence" value="ECO:0007669"/>
    <property type="project" value="TreeGrafter"/>
</dbReference>
<dbReference type="Gene3D" id="1.20.1560.10">
    <property type="entry name" value="ABC transporter type 1, transmembrane domain"/>
    <property type="match status" value="1"/>
</dbReference>
<evidence type="ECO:0000256" key="8">
    <source>
        <dbReference type="ARBA" id="ARBA00022967"/>
    </source>
</evidence>
<name>A0A0C9LSA3_9FUNG</name>
<dbReference type="InterPro" id="IPR017871">
    <property type="entry name" value="ABC_transporter-like_CS"/>
</dbReference>
<gene>
    <name evidence="15" type="ORF">MAM1_0026c02095</name>
</gene>
<dbReference type="GO" id="GO:0005743">
    <property type="term" value="C:mitochondrial inner membrane"/>
    <property type="evidence" value="ECO:0007669"/>
    <property type="project" value="TreeGrafter"/>
</dbReference>
<evidence type="ECO:0000256" key="7">
    <source>
        <dbReference type="ARBA" id="ARBA00022840"/>
    </source>
</evidence>
<dbReference type="InterPro" id="IPR011527">
    <property type="entry name" value="ABC1_TM_dom"/>
</dbReference>
<keyword evidence="16" id="KW-1185">Reference proteome</keyword>
<dbReference type="CDD" id="cd03249">
    <property type="entry name" value="ABC_MTABC3_MDL1_MDL2"/>
    <property type="match status" value="2"/>
</dbReference>
<dbReference type="InterPro" id="IPR036640">
    <property type="entry name" value="ABC1_TM_sf"/>
</dbReference>
<feature type="transmembrane region" description="Helical" evidence="12">
    <location>
        <begin position="163"/>
        <end position="182"/>
    </location>
</feature>
<evidence type="ECO:0000313" key="16">
    <source>
        <dbReference type="Proteomes" id="UP000053815"/>
    </source>
</evidence>
<evidence type="ECO:0000256" key="10">
    <source>
        <dbReference type="ARBA" id="ARBA00023136"/>
    </source>
</evidence>
<feature type="transmembrane region" description="Helical" evidence="12">
    <location>
        <begin position="301"/>
        <end position="319"/>
    </location>
</feature>
<evidence type="ECO:0000256" key="3">
    <source>
        <dbReference type="ARBA" id="ARBA00022448"/>
    </source>
</evidence>
<evidence type="ECO:0000259" key="13">
    <source>
        <dbReference type="PROSITE" id="PS50893"/>
    </source>
</evidence>
<keyword evidence="3" id="KW-0813">Transport</keyword>
<feature type="domain" description="ABC transmembrane type-1" evidence="14">
    <location>
        <begin position="708"/>
        <end position="997"/>
    </location>
</feature>
<dbReference type="FunFam" id="3.40.50.300:FF:000479">
    <property type="entry name" value="Multidrug resistance protein 1A"/>
    <property type="match status" value="1"/>
</dbReference>
<dbReference type="CDD" id="cd18577">
    <property type="entry name" value="ABC_6TM_Pgp_ABCB1_D1_like"/>
    <property type="match status" value="1"/>
</dbReference>
<feature type="transmembrane region" description="Helical" evidence="12">
    <location>
        <begin position="188"/>
        <end position="209"/>
    </location>
</feature>
<dbReference type="InterPro" id="IPR003593">
    <property type="entry name" value="AAA+_ATPase"/>
</dbReference>
<keyword evidence="11" id="KW-0325">Glycoprotein</keyword>
<accession>A0A0C9LSA3</accession>
<keyword evidence="10 12" id="KW-0472">Membrane</keyword>
<evidence type="ECO:0000313" key="15">
    <source>
        <dbReference type="EMBL" id="GAN02650.1"/>
    </source>
</evidence>
<feature type="domain" description="ABC transporter" evidence="13">
    <location>
        <begin position="365"/>
        <end position="602"/>
    </location>
</feature>
<comment type="similarity">
    <text evidence="2">Belongs to the ABC transporter superfamily. ABCB family. Multidrug resistance exporter (TC 3.A.1.201) subfamily.</text>
</comment>
<dbReference type="EMBL" id="DF836315">
    <property type="protein sequence ID" value="GAN02650.1"/>
    <property type="molecule type" value="Genomic_DNA"/>
</dbReference>
<keyword evidence="4 12" id="KW-0812">Transmembrane</keyword>
<dbReference type="PROSITE" id="PS50893">
    <property type="entry name" value="ABC_TRANSPORTER_2"/>
    <property type="match status" value="2"/>
</dbReference>
<dbReference type="CDD" id="cd18578">
    <property type="entry name" value="ABC_6TM_Pgp_ABCB1_D2_like"/>
    <property type="match status" value="1"/>
</dbReference>
<dbReference type="InterPro" id="IPR027417">
    <property type="entry name" value="P-loop_NTPase"/>
</dbReference>
<dbReference type="GO" id="GO:0005524">
    <property type="term" value="F:ATP binding"/>
    <property type="evidence" value="ECO:0007669"/>
    <property type="project" value="UniProtKB-KW"/>
</dbReference>
<dbReference type="InterPro" id="IPR003439">
    <property type="entry name" value="ABC_transporter-like_ATP-bd"/>
</dbReference>
<feature type="domain" description="ABC transporter" evidence="13">
    <location>
        <begin position="1035"/>
        <end position="1278"/>
    </location>
</feature>
<dbReference type="PROSITE" id="PS50929">
    <property type="entry name" value="ABC_TM1F"/>
    <property type="match status" value="2"/>
</dbReference>
<dbReference type="PANTHER" id="PTHR43394">
    <property type="entry name" value="ATP-DEPENDENT PERMEASE MDL1, MITOCHONDRIAL"/>
    <property type="match status" value="1"/>
</dbReference>
<dbReference type="SMART" id="SM00382">
    <property type="entry name" value="AAA"/>
    <property type="match status" value="2"/>
</dbReference>
<comment type="subcellular location">
    <subcellularLocation>
        <location evidence="1">Membrane</location>
        <topology evidence="1">Multi-pass membrane protein</topology>
    </subcellularLocation>
</comment>
<feature type="transmembrane region" description="Helical" evidence="12">
    <location>
        <begin position="932"/>
        <end position="956"/>
    </location>
</feature>
<evidence type="ECO:0000256" key="9">
    <source>
        <dbReference type="ARBA" id="ARBA00022989"/>
    </source>
</evidence>
<feature type="transmembrane region" description="Helical" evidence="12">
    <location>
        <begin position="704"/>
        <end position="729"/>
    </location>
</feature>
<dbReference type="STRING" id="91626.A0A0C9LSA3"/>
<dbReference type="FunFam" id="3.40.50.300:FF:000205">
    <property type="entry name" value="ABC transporter B family member 4"/>
    <property type="match status" value="1"/>
</dbReference>
<feature type="transmembrane region" description="Helical" evidence="12">
    <location>
        <begin position="829"/>
        <end position="848"/>
    </location>
</feature>
<dbReference type="PANTHER" id="PTHR43394:SF27">
    <property type="entry name" value="ATP-DEPENDENT TRANSLOCASE ABCB1-LIKE"/>
    <property type="match status" value="1"/>
</dbReference>